<feature type="compositionally biased region" description="Basic and acidic residues" evidence="4">
    <location>
        <begin position="144"/>
        <end position="178"/>
    </location>
</feature>
<dbReference type="Gene3D" id="1.20.1050.10">
    <property type="match status" value="1"/>
</dbReference>
<evidence type="ECO:0000256" key="1">
    <source>
        <dbReference type="ARBA" id="ARBA00022555"/>
    </source>
</evidence>
<dbReference type="CDD" id="cd10304">
    <property type="entry name" value="GST_C_Arc1p_N_like"/>
    <property type="match status" value="1"/>
</dbReference>
<evidence type="ECO:0000256" key="4">
    <source>
        <dbReference type="SAM" id="MobiDB-lite"/>
    </source>
</evidence>
<feature type="domain" description="TRNA-binding" evidence="5">
    <location>
        <begin position="202"/>
        <end position="304"/>
    </location>
</feature>
<gene>
    <name evidence="6" type="ORF">ZYGR_0AD06750</name>
</gene>
<feature type="region of interest" description="Disordered" evidence="4">
    <location>
        <begin position="131"/>
        <end position="203"/>
    </location>
</feature>
<dbReference type="GO" id="GO:0000049">
    <property type="term" value="F:tRNA binding"/>
    <property type="evidence" value="ECO:0007669"/>
    <property type="project" value="UniProtKB-UniRule"/>
</dbReference>
<dbReference type="SUPFAM" id="SSF50249">
    <property type="entry name" value="Nucleic acid-binding proteins"/>
    <property type="match status" value="1"/>
</dbReference>
<dbReference type="EMBL" id="BDGX01000030">
    <property type="protein sequence ID" value="GAV51492.1"/>
    <property type="molecule type" value="Genomic_DNA"/>
</dbReference>
<dbReference type="SUPFAM" id="SSF47616">
    <property type="entry name" value="GST C-terminal domain-like"/>
    <property type="match status" value="1"/>
</dbReference>
<dbReference type="Proteomes" id="UP000187013">
    <property type="component" value="Unassembled WGS sequence"/>
</dbReference>
<dbReference type="GO" id="GO:0002161">
    <property type="term" value="F:aminoacyl-tRNA deacylase activity"/>
    <property type="evidence" value="ECO:0007669"/>
    <property type="project" value="EnsemblFungi"/>
</dbReference>
<dbReference type="GO" id="GO:0016282">
    <property type="term" value="C:eukaryotic 43S preinitiation complex"/>
    <property type="evidence" value="ECO:0007669"/>
    <property type="project" value="EnsemblFungi"/>
</dbReference>
<dbReference type="PROSITE" id="PS50886">
    <property type="entry name" value="TRBD"/>
    <property type="match status" value="1"/>
</dbReference>
<dbReference type="Gene3D" id="2.40.50.140">
    <property type="entry name" value="Nucleic acid-binding proteins"/>
    <property type="match status" value="1"/>
</dbReference>
<dbReference type="Pfam" id="PF21972">
    <property type="entry name" value="Arc1p_N_like"/>
    <property type="match status" value="1"/>
</dbReference>
<dbReference type="CDD" id="cd02799">
    <property type="entry name" value="tRNA_bind_EMAP-II_like"/>
    <property type="match status" value="1"/>
</dbReference>
<evidence type="ECO:0000256" key="3">
    <source>
        <dbReference type="PROSITE-ProRule" id="PRU00209"/>
    </source>
</evidence>
<dbReference type="GO" id="GO:0008047">
    <property type="term" value="F:enzyme activator activity"/>
    <property type="evidence" value="ECO:0007669"/>
    <property type="project" value="EnsemblFungi"/>
</dbReference>
<dbReference type="OMA" id="QVCRTVC"/>
<accession>A0A1Q3A713</accession>
<dbReference type="GO" id="GO:0006418">
    <property type="term" value="P:tRNA aminoacylation for protein translation"/>
    <property type="evidence" value="ECO:0007669"/>
    <property type="project" value="EnsemblFungi"/>
</dbReference>
<dbReference type="GO" id="GO:0017102">
    <property type="term" value="C:methionyl glutamyl tRNA synthetase complex"/>
    <property type="evidence" value="ECO:0007669"/>
    <property type="project" value="EnsemblFungi"/>
</dbReference>
<dbReference type="Pfam" id="PF01588">
    <property type="entry name" value="tRNA_bind"/>
    <property type="match status" value="1"/>
</dbReference>
<evidence type="ECO:0000313" key="6">
    <source>
        <dbReference type="EMBL" id="GAV51492.1"/>
    </source>
</evidence>
<evidence type="ECO:0000259" key="5">
    <source>
        <dbReference type="PROSITE" id="PS50886"/>
    </source>
</evidence>
<dbReference type="eggNOG" id="KOG2241">
    <property type="taxonomic scope" value="Eukaryota"/>
</dbReference>
<dbReference type="InterPro" id="IPR012340">
    <property type="entry name" value="NA-bd_OB-fold"/>
</dbReference>
<keyword evidence="2 3" id="KW-0694">RNA-binding</keyword>
<evidence type="ECO:0000256" key="2">
    <source>
        <dbReference type="ARBA" id="ARBA00022884"/>
    </source>
</evidence>
<proteinExistence type="predicted"/>
<dbReference type="GO" id="GO:0001731">
    <property type="term" value="P:formation of translation preinitiation complex"/>
    <property type="evidence" value="ECO:0007669"/>
    <property type="project" value="EnsemblFungi"/>
</dbReference>
<dbReference type="InterPro" id="IPR002547">
    <property type="entry name" value="tRNA-bd_dom"/>
</dbReference>
<dbReference type="InterPro" id="IPR053836">
    <property type="entry name" value="Arc1-like_N"/>
</dbReference>
<dbReference type="PANTHER" id="PTHR11586:SF33">
    <property type="entry name" value="AMINOACYL TRNA SYNTHASE COMPLEX-INTERACTING MULTIFUNCTIONAL PROTEIN 1"/>
    <property type="match status" value="1"/>
</dbReference>
<dbReference type="InterPro" id="IPR036282">
    <property type="entry name" value="Glutathione-S-Trfase_C_sf"/>
</dbReference>
<reference evidence="6 7" key="1">
    <citation type="submission" date="2016-08" db="EMBL/GenBank/DDBJ databases">
        <title>Draft genome sequence of allopolyploid Zygosaccharomyces rouxii.</title>
        <authorList>
            <person name="Watanabe J."/>
            <person name="Uehara K."/>
            <person name="Mogi Y."/>
            <person name="Tsukioka Y."/>
        </authorList>
    </citation>
    <scope>NUCLEOTIDE SEQUENCE [LARGE SCALE GENOMIC DNA]</scope>
    <source>
        <strain evidence="6 7">NBRC 110957</strain>
    </source>
</reference>
<dbReference type="OrthoDB" id="19141at2759"/>
<evidence type="ECO:0000313" key="7">
    <source>
        <dbReference type="Proteomes" id="UP000187013"/>
    </source>
</evidence>
<dbReference type="GO" id="GO:0010494">
    <property type="term" value="C:cytoplasmic stress granule"/>
    <property type="evidence" value="ECO:0007669"/>
    <property type="project" value="EnsemblFungi"/>
</dbReference>
<dbReference type="InterPro" id="IPR051270">
    <property type="entry name" value="Tyrosine-tRNA_ligase_regulator"/>
</dbReference>
<comment type="caution">
    <text evidence="6">The sequence shown here is derived from an EMBL/GenBank/DDBJ whole genome shotgun (WGS) entry which is preliminary data.</text>
</comment>
<keyword evidence="1 3" id="KW-0820">tRNA-binding</keyword>
<dbReference type="GO" id="GO:0032266">
    <property type="term" value="F:phosphatidylinositol-3-phosphate binding"/>
    <property type="evidence" value="ECO:0007669"/>
    <property type="project" value="EnsemblFungi"/>
</dbReference>
<dbReference type="FunFam" id="2.40.50.140:FF:000199">
    <property type="entry name" value="tRNA-aminoacylation cofactor ARC1"/>
    <property type="match status" value="1"/>
</dbReference>
<name>A0A1Q3A713_ZYGRO</name>
<sequence length="370" mass="41512">MSELVNKFQNLSLEKPELSKEQQAFAAQWESVLKTGRTQEQLGELNLQLRDNTFALATYQPTLIDVQLFEVVFPLIKESIFSSKDVKGNYAKQRHVLRWLDYLQRLLQIPEDDQLKLNYDLELPREVIEKKKKTDAKAPAAGASEKKDDKKNADKENKPKGKPDEETLKKLREEAKAKKEAKKAAAAKQPQQNQAQASEKPKPSVVDLRVGFIQKAVKHPDADALYVSTIDCGDEEGPRTICSGLVKHVKLEDMQQRHVVVVCNLKPVNMRGIKSQGMVLCGSTETKVELVQPPAGSQAGDKLFFENYQSDAPKAQMNPKKKIWEQIQPNFTTTSELEVAYKDEDGSIKKLTNAKGDSFKVATLANAHVS</sequence>
<organism evidence="6 7">
    <name type="scientific">Zygosaccharomyces rouxii</name>
    <dbReference type="NCBI Taxonomy" id="4956"/>
    <lineage>
        <taxon>Eukaryota</taxon>
        <taxon>Fungi</taxon>
        <taxon>Dikarya</taxon>
        <taxon>Ascomycota</taxon>
        <taxon>Saccharomycotina</taxon>
        <taxon>Saccharomycetes</taxon>
        <taxon>Saccharomycetales</taxon>
        <taxon>Saccharomycetaceae</taxon>
        <taxon>Zygosaccharomyces</taxon>
    </lineage>
</organism>
<protein>
    <recommendedName>
        <fullName evidence="5">tRNA-binding domain-containing protein</fullName>
    </recommendedName>
</protein>
<feature type="compositionally biased region" description="Low complexity" evidence="4">
    <location>
        <begin position="184"/>
        <end position="198"/>
    </location>
</feature>
<dbReference type="GO" id="GO:0080025">
    <property type="term" value="F:phosphatidylinositol-3,5-bisphosphate binding"/>
    <property type="evidence" value="ECO:0007669"/>
    <property type="project" value="EnsemblFungi"/>
</dbReference>
<dbReference type="PANTHER" id="PTHR11586">
    <property type="entry name" value="TRNA-AMINOACYLATION COFACTOR ARC1 FAMILY MEMBER"/>
    <property type="match status" value="1"/>
</dbReference>
<dbReference type="AlphaFoldDB" id="A0A1Q3A713"/>